<dbReference type="InterPro" id="IPR000888">
    <property type="entry name" value="RmlC-like"/>
</dbReference>
<dbReference type="Proteomes" id="UP000593591">
    <property type="component" value="Chromosome"/>
</dbReference>
<dbReference type="PANTHER" id="PTHR21047">
    <property type="entry name" value="DTDP-6-DEOXY-D-GLUCOSE-3,5 EPIMERASE"/>
    <property type="match status" value="1"/>
</dbReference>
<evidence type="ECO:0000256" key="2">
    <source>
        <dbReference type="ARBA" id="ARBA00001997"/>
    </source>
</evidence>
<evidence type="ECO:0000256" key="1">
    <source>
        <dbReference type="ARBA" id="ARBA00001298"/>
    </source>
</evidence>
<dbReference type="SUPFAM" id="SSF51182">
    <property type="entry name" value="RmlC-like cupins"/>
    <property type="match status" value="1"/>
</dbReference>
<dbReference type="InterPro" id="IPR014710">
    <property type="entry name" value="RmlC-like_jellyroll"/>
</dbReference>
<dbReference type="NCBIfam" id="TIGR01221">
    <property type="entry name" value="rmlC"/>
    <property type="match status" value="1"/>
</dbReference>
<proteinExistence type="inferred from homology"/>
<organism evidence="8 9">
    <name type="scientific">Treponema rectale</name>
    <dbReference type="NCBI Taxonomy" id="744512"/>
    <lineage>
        <taxon>Bacteria</taxon>
        <taxon>Pseudomonadati</taxon>
        <taxon>Spirochaetota</taxon>
        <taxon>Spirochaetia</taxon>
        <taxon>Spirochaetales</taxon>
        <taxon>Treponemataceae</taxon>
        <taxon>Treponema</taxon>
    </lineage>
</organism>
<evidence type="ECO:0000256" key="7">
    <source>
        <dbReference type="RuleBase" id="RU364069"/>
    </source>
</evidence>
<dbReference type="GO" id="GO:0000271">
    <property type="term" value="P:polysaccharide biosynthetic process"/>
    <property type="evidence" value="ECO:0007669"/>
    <property type="project" value="TreeGrafter"/>
</dbReference>
<dbReference type="CDD" id="cd00438">
    <property type="entry name" value="cupin_RmlC"/>
    <property type="match status" value="1"/>
</dbReference>
<evidence type="ECO:0000256" key="4">
    <source>
        <dbReference type="ARBA" id="ARBA00019595"/>
    </source>
</evidence>
<sequence length="194" mass="22094">MMAFTFERTDIDGVYIITPQCFGDDRGYFLETYQKDIFDKAGLDYTFVQSNQSKSHKGVLRGLHFQTRKPQAKLVRVVEGEVYDVAVDLRKDSPTYGKYVGVILSAEKHNMFMIPRGFAHGFVVLSDTAVFEYMCDDVYDPGYEGGLPFDDESINIKWPEVNGELDLSLKDKKHPSLKDSKIVFGMKEGHLQVL</sequence>
<gene>
    <name evidence="8" type="primary">rfbC</name>
    <name evidence="8" type="ORF">DYE49_02330</name>
</gene>
<comment type="pathway">
    <text evidence="7">Carbohydrate biosynthesis; dTDP-L-rhamnose biosynthesis.</text>
</comment>
<dbReference type="EC" id="5.1.3.13" evidence="3 7"/>
<protein>
    <recommendedName>
        <fullName evidence="4 7">dTDP-4-dehydrorhamnose 3,5-epimerase</fullName>
        <ecNumber evidence="3 7">5.1.3.13</ecNumber>
    </recommendedName>
    <alternativeName>
        <fullName evidence="7">Thymidine diphospho-4-keto-rhamnose 3,5-epimerase</fullName>
    </alternativeName>
</protein>
<evidence type="ECO:0000313" key="8">
    <source>
        <dbReference type="EMBL" id="QOS39354.1"/>
    </source>
</evidence>
<feature type="site" description="Participates in a stacking interaction with the thymidine ring of dTDP-4-oxo-6-deoxyglucose" evidence="6">
    <location>
        <position position="139"/>
    </location>
</feature>
<comment type="subunit">
    <text evidence="7">Homodimer.</text>
</comment>
<reference evidence="8 9" key="1">
    <citation type="submission" date="2018-08" db="EMBL/GenBank/DDBJ databases">
        <title>The first complete genome of Treponema rectale (CHPAT), a commensal spirochete of the bovine rectum.</title>
        <authorList>
            <person name="Staton G.J."/>
            <person name="Clegg S.R."/>
            <person name="Carter S.D."/>
            <person name="Radford A.D."/>
            <person name="Darby A."/>
            <person name="Hall N."/>
            <person name="Birtles R.J."/>
            <person name="Evans N.J."/>
        </authorList>
    </citation>
    <scope>NUCLEOTIDE SEQUENCE [LARGE SCALE GENOMIC DNA]</scope>
    <source>
        <strain evidence="8 9">CHPA</strain>
    </source>
</reference>
<dbReference type="InterPro" id="IPR011051">
    <property type="entry name" value="RmlC_Cupin_sf"/>
</dbReference>
<keyword evidence="7 8" id="KW-0413">Isomerase</keyword>
<feature type="active site" description="Proton donor" evidence="5">
    <location>
        <position position="133"/>
    </location>
</feature>
<name>A0A7M1XIF8_9SPIR</name>
<dbReference type="KEGG" id="trc:DYE49_02330"/>
<dbReference type="Gene3D" id="2.60.120.10">
    <property type="entry name" value="Jelly Rolls"/>
    <property type="match status" value="1"/>
</dbReference>
<dbReference type="GO" id="GO:0005829">
    <property type="term" value="C:cytosol"/>
    <property type="evidence" value="ECO:0007669"/>
    <property type="project" value="TreeGrafter"/>
</dbReference>
<dbReference type="GO" id="GO:0019305">
    <property type="term" value="P:dTDP-rhamnose biosynthetic process"/>
    <property type="evidence" value="ECO:0007669"/>
    <property type="project" value="UniProtKB-UniRule"/>
</dbReference>
<dbReference type="UniPathway" id="UPA00124"/>
<evidence type="ECO:0000256" key="6">
    <source>
        <dbReference type="PIRSR" id="PIRSR600888-3"/>
    </source>
</evidence>
<accession>A0A7M1XIF8</accession>
<feature type="active site" description="Proton acceptor" evidence="5">
    <location>
        <position position="64"/>
    </location>
</feature>
<dbReference type="AlphaFoldDB" id="A0A7M1XIF8"/>
<dbReference type="Pfam" id="PF00908">
    <property type="entry name" value="dTDP_sugar_isom"/>
    <property type="match status" value="1"/>
</dbReference>
<evidence type="ECO:0000256" key="5">
    <source>
        <dbReference type="PIRSR" id="PIRSR600888-1"/>
    </source>
</evidence>
<dbReference type="PANTHER" id="PTHR21047:SF2">
    <property type="entry name" value="THYMIDINE DIPHOSPHO-4-KETO-RHAMNOSE 3,5-EPIMERASE"/>
    <property type="match status" value="1"/>
</dbReference>
<comment type="catalytic activity">
    <reaction evidence="1 7">
        <text>dTDP-4-dehydro-6-deoxy-alpha-D-glucose = dTDP-4-dehydro-beta-L-rhamnose</text>
        <dbReference type="Rhea" id="RHEA:16969"/>
        <dbReference type="ChEBI" id="CHEBI:57649"/>
        <dbReference type="ChEBI" id="CHEBI:62830"/>
        <dbReference type="EC" id="5.1.3.13"/>
    </reaction>
</comment>
<evidence type="ECO:0000256" key="3">
    <source>
        <dbReference type="ARBA" id="ARBA00012098"/>
    </source>
</evidence>
<evidence type="ECO:0000313" key="9">
    <source>
        <dbReference type="Proteomes" id="UP000593591"/>
    </source>
</evidence>
<dbReference type="GO" id="GO:0008830">
    <property type="term" value="F:dTDP-4-dehydrorhamnose 3,5-epimerase activity"/>
    <property type="evidence" value="ECO:0007669"/>
    <property type="project" value="UniProtKB-UniRule"/>
</dbReference>
<comment type="similarity">
    <text evidence="7">Belongs to the dTDP-4-dehydrorhamnose 3,5-epimerase family.</text>
</comment>
<comment type="function">
    <text evidence="2 7">Catalyzes the epimerization of the C3' and C5'positions of dTDP-6-deoxy-D-xylo-4-hexulose, forming dTDP-6-deoxy-L-lyxo-4-hexulose.</text>
</comment>
<dbReference type="EMBL" id="CP031517">
    <property type="protein sequence ID" value="QOS39354.1"/>
    <property type="molecule type" value="Genomic_DNA"/>
</dbReference>